<feature type="transmembrane region" description="Helical" evidence="6">
    <location>
        <begin position="28"/>
        <end position="47"/>
    </location>
</feature>
<dbReference type="EMBL" id="JAAQXV010000014">
    <property type="protein sequence ID" value="NMZ83238.1"/>
    <property type="molecule type" value="Genomic_DNA"/>
</dbReference>
<reference evidence="8 9" key="1">
    <citation type="journal article" date="2020" name="Front. Microbiol.">
        <title>Genetic Organization of the aprX-lipA2 Operon Affects the Proteolytic Potential of Pseudomonas Species in Milk.</title>
        <authorList>
            <person name="Maier C."/>
            <person name="Huptas C."/>
            <person name="von Neubeck M."/>
            <person name="Scherer S."/>
            <person name="Wenning M."/>
            <person name="Lucking G."/>
        </authorList>
    </citation>
    <scope>NUCLEOTIDE SEQUENCE [LARGE SCALE GENOMIC DNA]</scope>
    <source>
        <strain evidence="8 9">WS 5114</strain>
    </source>
</reference>
<dbReference type="InterPro" id="IPR003856">
    <property type="entry name" value="LPS_length_determ_N"/>
</dbReference>
<accession>A0AB36D593</accession>
<evidence type="ECO:0000256" key="3">
    <source>
        <dbReference type="ARBA" id="ARBA00022692"/>
    </source>
</evidence>
<sequence>MRDSNSGSEGLGEIGLADLFKGVLAQRWLVIAVTVVITLMAGAFAYLSQPVYEARAYVLPPTQNDIEDFNYGRTPELGFAPYSVRDVYAVFIRNLQSESLKNRFFNEVYLPSLSDDARRGSQDYLYRKFTAALTIAQPSKDFSDRFTVVALNNQPVQAANWLNLYIDQASDAAKKELIKNFSKEIKIRIRNNETQISMMRENAANVRQDTIRQLLEAEKVAGSIGLEKHQIIAGGVAGEMSGAGDSRLIYLRGTKALEAEVKTLQARESDDAFIANLRKLQGMNEFYKTLGVKAEDVAVYRLDGVIQPPDTPIKPKKALILLLGMIVGLGLGLVLGLMRHFWTVRKPE</sequence>
<keyword evidence="3 6" id="KW-0812">Transmembrane</keyword>
<dbReference type="GO" id="GO:0005886">
    <property type="term" value="C:plasma membrane"/>
    <property type="evidence" value="ECO:0007669"/>
    <property type="project" value="UniProtKB-SubCell"/>
</dbReference>
<organism evidence="8 9">
    <name type="scientific">Pseudomonas mandelii</name>
    <dbReference type="NCBI Taxonomy" id="75612"/>
    <lineage>
        <taxon>Bacteria</taxon>
        <taxon>Pseudomonadati</taxon>
        <taxon>Pseudomonadota</taxon>
        <taxon>Gammaproteobacteria</taxon>
        <taxon>Pseudomonadales</taxon>
        <taxon>Pseudomonadaceae</taxon>
        <taxon>Pseudomonas</taxon>
    </lineage>
</organism>
<dbReference type="Proteomes" id="UP000548707">
    <property type="component" value="Unassembled WGS sequence"/>
</dbReference>
<dbReference type="InterPro" id="IPR050445">
    <property type="entry name" value="Bact_polysacc_biosynth/exp"/>
</dbReference>
<evidence type="ECO:0000313" key="8">
    <source>
        <dbReference type="EMBL" id="NMZ83238.1"/>
    </source>
</evidence>
<evidence type="ECO:0000256" key="5">
    <source>
        <dbReference type="ARBA" id="ARBA00023136"/>
    </source>
</evidence>
<dbReference type="GO" id="GO:0004713">
    <property type="term" value="F:protein tyrosine kinase activity"/>
    <property type="evidence" value="ECO:0007669"/>
    <property type="project" value="TreeGrafter"/>
</dbReference>
<evidence type="ECO:0000256" key="1">
    <source>
        <dbReference type="ARBA" id="ARBA00004651"/>
    </source>
</evidence>
<comment type="subcellular location">
    <subcellularLocation>
        <location evidence="1">Cell membrane</location>
        <topology evidence="1">Multi-pass membrane protein</topology>
    </subcellularLocation>
</comment>
<keyword evidence="2" id="KW-1003">Cell membrane</keyword>
<dbReference type="SUPFAM" id="SSF160355">
    <property type="entry name" value="Bacterial polysaccharide co-polymerase-like"/>
    <property type="match status" value="1"/>
</dbReference>
<dbReference type="PANTHER" id="PTHR32309">
    <property type="entry name" value="TYROSINE-PROTEIN KINASE"/>
    <property type="match status" value="1"/>
</dbReference>
<dbReference type="AlphaFoldDB" id="A0AB36D593"/>
<feature type="transmembrane region" description="Helical" evidence="6">
    <location>
        <begin position="319"/>
        <end position="342"/>
    </location>
</feature>
<evidence type="ECO:0000256" key="6">
    <source>
        <dbReference type="SAM" id="Phobius"/>
    </source>
</evidence>
<dbReference type="PANTHER" id="PTHR32309:SF13">
    <property type="entry name" value="FERRIC ENTEROBACTIN TRANSPORT PROTEIN FEPE"/>
    <property type="match status" value="1"/>
</dbReference>
<dbReference type="Pfam" id="PF02706">
    <property type="entry name" value="Wzz"/>
    <property type="match status" value="1"/>
</dbReference>
<evidence type="ECO:0000256" key="4">
    <source>
        <dbReference type="ARBA" id="ARBA00022989"/>
    </source>
</evidence>
<keyword evidence="4 6" id="KW-1133">Transmembrane helix</keyword>
<dbReference type="Gene3D" id="3.30.1890.10">
    <property type="entry name" value="FepE-like"/>
    <property type="match status" value="1"/>
</dbReference>
<keyword evidence="5 6" id="KW-0472">Membrane</keyword>
<comment type="caution">
    <text evidence="8">The sequence shown here is derived from an EMBL/GenBank/DDBJ whole genome shotgun (WGS) entry which is preliminary data.</text>
</comment>
<gene>
    <name evidence="8" type="ORF">HBO26_28500</name>
</gene>
<evidence type="ECO:0000259" key="7">
    <source>
        <dbReference type="Pfam" id="PF02706"/>
    </source>
</evidence>
<name>A0AB36D593_9PSED</name>
<proteinExistence type="predicted"/>
<evidence type="ECO:0000256" key="2">
    <source>
        <dbReference type="ARBA" id="ARBA00022475"/>
    </source>
</evidence>
<protein>
    <submittedName>
        <fullName evidence="8">Chain-length determining protein</fullName>
    </submittedName>
</protein>
<dbReference type="RefSeq" id="WP_102594004.1">
    <property type="nucleotide sequence ID" value="NZ_JAAQXV010000014.1"/>
</dbReference>
<evidence type="ECO:0000313" key="9">
    <source>
        <dbReference type="Proteomes" id="UP000548707"/>
    </source>
</evidence>
<feature type="domain" description="Polysaccharide chain length determinant N-terminal" evidence="7">
    <location>
        <begin position="13"/>
        <end position="107"/>
    </location>
</feature>